<evidence type="ECO:0000256" key="5">
    <source>
        <dbReference type="ARBA" id="ARBA00022989"/>
    </source>
</evidence>
<feature type="transmembrane region" description="Helical" evidence="7">
    <location>
        <begin position="379"/>
        <end position="399"/>
    </location>
</feature>
<feature type="transmembrane region" description="Helical" evidence="7">
    <location>
        <begin position="483"/>
        <end position="506"/>
    </location>
</feature>
<dbReference type="AlphaFoldDB" id="A0A6J6AWR0"/>
<keyword evidence="4 7" id="KW-0812">Transmembrane</keyword>
<dbReference type="EMBL" id="CAEZSH010000003">
    <property type="protein sequence ID" value="CAB4531121.1"/>
    <property type="molecule type" value="Genomic_DNA"/>
</dbReference>
<comment type="subcellular location">
    <subcellularLocation>
        <location evidence="1">Cell membrane</location>
        <topology evidence="1">Multi-pass membrane protein</topology>
    </subcellularLocation>
</comment>
<dbReference type="PROSITE" id="PS50928">
    <property type="entry name" value="ABC_TM1"/>
    <property type="match status" value="1"/>
</dbReference>
<keyword evidence="6 7" id="KW-0472">Membrane</keyword>
<evidence type="ECO:0000256" key="7">
    <source>
        <dbReference type="SAM" id="Phobius"/>
    </source>
</evidence>
<dbReference type="InterPro" id="IPR035906">
    <property type="entry name" value="MetI-like_sf"/>
</dbReference>
<evidence type="ECO:0000259" key="8">
    <source>
        <dbReference type="PROSITE" id="PS50928"/>
    </source>
</evidence>
<dbReference type="SUPFAM" id="SSF161098">
    <property type="entry name" value="MetI-like"/>
    <property type="match status" value="1"/>
</dbReference>
<dbReference type="GO" id="GO:0005886">
    <property type="term" value="C:plasma membrane"/>
    <property type="evidence" value="ECO:0007669"/>
    <property type="project" value="UniProtKB-SubCell"/>
</dbReference>
<evidence type="ECO:0000256" key="3">
    <source>
        <dbReference type="ARBA" id="ARBA00022475"/>
    </source>
</evidence>
<feature type="transmembrane region" description="Helical" evidence="7">
    <location>
        <begin position="313"/>
        <end position="331"/>
    </location>
</feature>
<accession>A0A6J6AWR0</accession>
<organism evidence="9">
    <name type="scientific">freshwater metagenome</name>
    <dbReference type="NCBI Taxonomy" id="449393"/>
    <lineage>
        <taxon>unclassified sequences</taxon>
        <taxon>metagenomes</taxon>
        <taxon>ecological metagenomes</taxon>
    </lineage>
</organism>
<keyword evidence="3" id="KW-1003">Cell membrane</keyword>
<name>A0A6J6AWR0_9ZZZZ</name>
<feature type="transmembrane region" description="Helical" evidence="7">
    <location>
        <begin position="136"/>
        <end position="156"/>
    </location>
</feature>
<evidence type="ECO:0000313" key="9">
    <source>
        <dbReference type="EMBL" id="CAB4531121.1"/>
    </source>
</evidence>
<sequence length="519" mass="56786">MLTYLTRRVTQLLLILFVSSYLTYILLAWSGDPLEELRLSSDPKKEQTIIALTRQLDLNTPAPLRYFKWMGGMLGIFWGKFTMGDSRQGQDVAELIMTAIPTTIRLVLAATILAMLVGITIGVVTALRQYSRFDYAITFVSFLFFSLPIFWVAVLLKQYMSISFNDWLANPIIDPIWLVGAGIVAGIFWAGVIGGTLQRVLIVFGAAFAATFGVLFWLSSTNWFNTLSLGIGFVIVVGLGFAFLIVTASTGLSNRPALYSSLTMVAVGGAIYFPIQSLLVNDFSGWTLLGLAAATIVVGLLTGFLFAREDRAAVMRTSVITAVVVAALIVIDRVAQEWIPYVTSDFVSGRPIPTVGQVNDQIAMELLEKPNFWVGSLDGILHIILPTVALTIGSFAGYVRYTRGNLLEVLNMDYVRTARAKGLTERTVVMRHSFRNALIPLTTLMAWDFAGLIGGAIITESVFGWIGMGTLVRQALFSFDLNLMMGVFLITSTLAVSANLVSDLLYSALDPRIRVGTGE</sequence>
<evidence type="ECO:0000256" key="4">
    <source>
        <dbReference type="ARBA" id="ARBA00022692"/>
    </source>
</evidence>
<keyword evidence="2" id="KW-0813">Transport</keyword>
<protein>
    <submittedName>
        <fullName evidence="9">Unannotated protein</fullName>
    </submittedName>
</protein>
<feature type="transmembrane region" description="Helical" evidence="7">
    <location>
        <begin position="176"/>
        <end position="193"/>
    </location>
</feature>
<evidence type="ECO:0000256" key="6">
    <source>
        <dbReference type="ARBA" id="ARBA00023136"/>
    </source>
</evidence>
<dbReference type="InterPro" id="IPR000515">
    <property type="entry name" value="MetI-like"/>
</dbReference>
<reference evidence="9" key="1">
    <citation type="submission" date="2020-05" db="EMBL/GenBank/DDBJ databases">
        <authorList>
            <person name="Chiriac C."/>
            <person name="Salcher M."/>
            <person name="Ghai R."/>
            <person name="Kavagutti S V."/>
        </authorList>
    </citation>
    <scope>NUCLEOTIDE SEQUENCE</scope>
</reference>
<feature type="transmembrane region" description="Helical" evidence="7">
    <location>
        <begin position="104"/>
        <end position="124"/>
    </location>
</feature>
<feature type="transmembrane region" description="Helical" evidence="7">
    <location>
        <begin position="438"/>
        <end position="463"/>
    </location>
</feature>
<proteinExistence type="predicted"/>
<dbReference type="CDD" id="cd06261">
    <property type="entry name" value="TM_PBP2"/>
    <property type="match status" value="1"/>
</dbReference>
<feature type="transmembrane region" description="Helical" evidence="7">
    <location>
        <begin position="258"/>
        <end position="279"/>
    </location>
</feature>
<feature type="transmembrane region" description="Helical" evidence="7">
    <location>
        <begin position="285"/>
        <end position="306"/>
    </location>
</feature>
<dbReference type="Gene3D" id="1.10.3720.10">
    <property type="entry name" value="MetI-like"/>
    <property type="match status" value="1"/>
</dbReference>
<dbReference type="Pfam" id="PF00528">
    <property type="entry name" value="BPD_transp_1"/>
    <property type="match status" value="1"/>
</dbReference>
<feature type="domain" description="ABC transmembrane type-1" evidence="8">
    <location>
        <begin position="100"/>
        <end position="506"/>
    </location>
</feature>
<dbReference type="GO" id="GO:0055085">
    <property type="term" value="P:transmembrane transport"/>
    <property type="evidence" value="ECO:0007669"/>
    <property type="project" value="InterPro"/>
</dbReference>
<dbReference type="PANTHER" id="PTHR43163:SF6">
    <property type="entry name" value="DIPEPTIDE TRANSPORT SYSTEM PERMEASE PROTEIN DPPB-RELATED"/>
    <property type="match status" value="1"/>
</dbReference>
<dbReference type="PANTHER" id="PTHR43163">
    <property type="entry name" value="DIPEPTIDE TRANSPORT SYSTEM PERMEASE PROTEIN DPPB-RELATED"/>
    <property type="match status" value="1"/>
</dbReference>
<feature type="transmembrane region" description="Helical" evidence="7">
    <location>
        <begin position="200"/>
        <end position="218"/>
    </location>
</feature>
<evidence type="ECO:0000256" key="2">
    <source>
        <dbReference type="ARBA" id="ARBA00022448"/>
    </source>
</evidence>
<keyword evidence="5 7" id="KW-1133">Transmembrane helix</keyword>
<gene>
    <name evidence="9" type="ORF">UFOPK1410_00047</name>
</gene>
<feature type="transmembrane region" description="Helical" evidence="7">
    <location>
        <begin position="224"/>
        <end position="246"/>
    </location>
</feature>
<evidence type="ECO:0000256" key="1">
    <source>
        <dbReference type="ARBA" id="ARBA00004651"/>
    </source>
</evidence>
<feature type="transmembrane region" description="Helical" evidence="7">
    <location>
        <begin position="12"/>
        <end position="31"/>
    </location>
</feature>